<proteinExistence type="predicted"/>
<comment type="caution">
    <text evidence="1">The sequence shown here is derived from an EMBL/GenBank/DDBJ whole genome shotgun (WGS) entry which is preliminary data.</text>
</comment>
<organism evidence="1 2">
    <name type="scientific">Trametes pubescens</name>
    <name type="common">White-rot fungus</name>
    <dbReference type="NCBI Taxonomy" id="154538"/>
    <lineage>
        <taxon>Eukaryota</taxon>
        <taxon>Fungi</taxon>
        <taxon>Dikarya</taxon>
        <taxon>Basidiomycota</taxon>
        <taxon>Agaricomycotina</taxon>
        <taxon>Agaricomycetes</taxon>
        <taxon>Polyporales</taxon>
        <taxon>Polyporaceae</taxon>
        <taxon>Trametes</taxon>
    </lineage>
</organism>
<dbReference type="AlphaFoldDB" id="A0A1M2V4S2"/>
<gene>
    <name evidence="1" type="ORF">TRAPUB_6921</name>
</gene>
<name>A0A1M2V4S2_TRAPU</name>
<accession>A0A1M2V4S2</accession>
<reference evidence="1 2" key="1">
    <citation type="submission" date="2016-10" db="EMBL/GenBank/DDBJ databases">
        <title>Genome sequence of the basidiomycete white-rot fungus Trametes pubescens.</title>
        <authorList>
            <person name="Makela M.R."/>
            <person name="Granchi Z."/>
            <person name="Peng M."/>
            <person name="De Vries R.P."/>
            <person name="Grigoriev I."/>
            <person name="Riley R."/>
            <person name="Hilden K."/>
        </authorList>
    </citation>
    <scope>NUCLEOTIDE SEQUENCE [LARGE SCALE GENOMIC DNA]</scope>
    <source>
        <strain evidence="1 2">FBCC735</strain>
    </source>
</reference>
<keyword evidence="2" id="KW-1185">Reference proteome</keyword>
<sequence length="70" mass="7443">MEPGEDLRVVRAVHVQPSANAKLVEIHQERRQVGNAKGAEVLGGEQDRIGDGVQSIARDTQAPKSSAVVS</sequence>
<evidence type="ECO:0000313" key="1">
    <source>
        <dbReference type="EMBL" id="OJT02553.1"/>
    </source>
</evidence>
<evidence type="ECO:0000313" key="2">
    <source>
        <dbReference type="Proteomes" id="UP000184267"/>
    </source>
</evidence>
<protein>
    <submittedName>
        <fullName evidence="1">Uncharacterized protein</fullName>
    </submittedName>
</protein>
<dbReference type="EMBL" id="MNAD01001664">
    <property type="protein sequence ID" value="OJT02553.1"/>
    <property type="molecule type" value="Genomic_DNA"/>
</dbReference>
<dbReference type="Proteomes" id="UP000184267">
    <property type="component" value="Unassembled WGS sequence"/>
</dbReference>